<accession>A0A7C3G4P9</accession>
<proteinExistence type="predicted"/>
<dbReference type="Pfam" id="PF05139">
    <property type="entry name" value="Erythro_esteras"/>
    <property type="match status" value="1"/>
</dbReference>
<organism evidence="1">
    <name type="scientific">Hellea balneolensis</name>
    <dbReference type="NCBI Taxonomy" id="287478"/>
    <lineage>
        <taxon>Bacteria</taxon>
        <taxon>Pseudomonadati</taxon>
        <taxon>Pseudomonadota</taxon>
        <taxon>Alphaproteobacteria</taxon>
        <taxon>Maricaulales</taxon>
        <taxon>Robiginitomaculaceae</taxon>
        <taxon>Hellea</taxon>
    </lineage>
</organism>
<comment type="caution">
    <text evidence="1">The sequence shown here is derived from an EMBL/GenBank/DDBJ whole genome shotgun (WGS) entry which is preliminary data.</text>
</comment>
<dbReference type="GO" id="GO:0046677">
    <property type="term" value="P:response to antibiotic"/>
    <property type="evidence" value="ECO:0007669"/>
    <property type="project" value="InterPro"/>
</dbReference>
<reference evidence="1" key="1">
    <citation type="journal article" date="2020" name="mSystems">
        <title>Genome- and Community-Level Interaction Insights into Carbon Utilization and Element Cycling Functions of Hydrothermarchaeota in Hydrothermal Sediment.</title>
        <authorList>
            <person name="Zhou Z."/>
            <person name="Liu Y."/>
            <person name="Xu W."/>
            <person name="Pan J."/>
            <person name="Luo Z.H."/>
            <person name="Li M."/>
        </authorList>
    </citation>
    <scope>NUCLEOTIDE SEQUENCE [LARGE SCALE GENOMIC DNA]</scope>
    <source>
        <strain evidence="1">HyVt-489</strain>
    </source>
</reference>
<feature type="non-terminal residue" evidence="1">
    <location>
        <position position="1"/>
    </location>
</feature>
<protein>
    <submittedName>
        <fullName evidence="1">Erythromycin esterase</fullName>
    </submittedName>
</protein>
<evidence type="ECO:0000313" key="1">
    <source>
        <dbReference type="EMBL" id="HFB54533.1"/>
    </source>
</evidence>
<dbReference type="Gene3D" id="3.40.1660.10">
    <property type="entry name" value="EreA-like (biosynthetic domain)"/>
    <property type="match status" value="1"/>
</dbReference>
<dbReference type="Proteomes" id="UP000886042">
    <property type="component" value="Unassembled WGS sequence"/>
</dbReference>
<dbReference type="AlphaFoldDB" id="A0A7C3G4P9"/>
<gene>
    <name evidence="1" type="ORF">ENJ46_01295</name>
</gene>
<name>A0A7C3G4P9_9PROT</name>
<dbReference type="SUPFAM" id="SSF159501">
    <property type="entry name" value="EreA/ChaN-like"/>
    <property type="match status" value="1"/>
</dbReference>
<dbReference type="EMBL" id="DRMN01000089">
    <property type="protein sequence ID" value="HFB54533.1"/>
    <property type="molecule type" value="Genomic_DNA"/>
</dbReference>
<dbReference type="InterPro" id="IPR007815">
    <property type="entry name" value="Emycin_Estase"/>
</dbReference>
<sequence length="130" mass="14230">KFIIWSANTHIAKDASTMQAYGPEKNLGVYIYDTYPDDTFSLGFTAAGGSFRYSQGTVKPVPPAPDDSLEAMVLNTRQGDIGYISSAELDHMGDIPASIFGHEYQTQNWGQIFDGIVVLRQEHPAQRTGG</sequence>